<comment type="caution">
    <text evidence="22">The sequence shown here is derived from an EMBL/GenBank/DDBJ whole genome shotgun (WGS) entry which is preliminary data.</text>
</comment>
<dbReference type="InterPro" id="IPR005821">
    <property type="entry name" value="Ion_trans_dom"/>
</dbReference>
<sequence length="529" mass="61244">MLKLKLRRQSLFANYKLRDSLNVSQHQGNDLAYEKECSLKPWSSMQELGSDIYEINYDDVESDDELPTIPQLSTNSTSKDYELNINVGGKVFQIAYIAAARFPKTRIGKLATYTDSTRKLDLCDDYSVLNNEYFFDRDPAIFHHIFNFYRTGVLWIKNELCPRNFLEEIHYWGIRIKNTNRCCRISFEERQDELNEQLKVQRELQAELEVEEDEEHFRDLKYGHHRRVIWNLMEKPFSSVIAKMMAVASSMFVLISIVAMALNTVEEMQYISVVGQLSGHTYMEHVETICIIFFTAEYLLRIVSTPDIEKFARSALNAVDLIAILPFYLQVTLECFEDEDYGRHDQDIEKVGRVGKVGQVLRIMRLMRIFRILKLARHSTGLRAFGFTLKQCYQQVGCLFLFIAMGVFSFSALVFSVEHDVPCTNFTSIPHAWWWAAVSISTVGYGDVYPETVLGRIFAFGCIAFGIILNGMPISILYNKFSDYYSQLKSYEYTTSSKQRGKINFSGRALRKMLECCGGVPHHHLPREE</sequence>
<evidence type="ECO:0000256" key="12">
    <source>
        <dbReference type="ARBA" id="ARBA00023180"/>
    </source>
</evidence>
<evidence type="ECO:0000256" key="11">
    <source>
        <dbReference type="ARBA" id="ARBA00023136"/>
    </source>
</evidence>
<evidence type="ECO:0000256" key="10">
    <source>
        <dbReference type="ARBA" id="ARBA00023065"/>
    </source>
</evidence>
<evidence type="ECO:0000259" key="20">
    <source>
        <dbReference type="Pfam" id="PF00520"/>
    </source>
</evidence>
<dbReference type="InterPro" id="IPR011333">
    <property type="entry name" value="SKP1/BTB/POZ_sf"/>
</dbReference>
<dbReference type="OMA" id="TNRCCRI"/>
<proteinExistence type="inferred from homology"/>
<dbReference type="Gene3D" id="1.10.287.70">
    <property type="match status" value="1"/>
</dbReference>
<evidence type="ECO:0000256" key="15">
    <source>
        <dbReference type="ARBA" id="ARBA00060936"/>
    </source>
</evidence>
<keyword evidence="10" id="KW-0406">Ion transport</keyword>
<dbReference type="GO" id="GO:0008076">
    <property type="term" value="C:voltage-gated potassium channel complex"/>
    <property type="evidence" value="ECO:0007669"/>
    <property type="project" value="InterPro"/>
</dbReference>
<dbReference type="GO" id="GO:0001508">
    <property type="term" value="P:action potential"/>
    <property type="evidence" value="ECO:0007669"/>
    <property type="project" value="TreeGrafter"/>
</dbReference>
<evidence type="ECO:0000256" key="17">
    <source>
        <dbReference type="ARBA" id="ARBA00070150"/>
    </source>
</evidence>
<dbReference type="SUPFAM" id="SSF54695">
    <property type="entry name" value="POZ domain"/>
    <property type="match status" value="1"/>
</dbReference>
<keyword evidence="7" id="KW-0851">Voltage-gated channel</keyword>
<dbReference type="PRINTS" id="PR01491">
    <property type="entry name" value="KVCHANNEL"/>
</dbReference>
<feature type="domain" description="Ion transport" evidence="20">
    <location>
        <begin position="245"/>
        <end position="487"/>
    </location>
</feature>
<evidence type="ECO:0000256" key="9">
    <source>
        <dbReference type="ARBA" id="ARBA00022989"/>
    </source>
</evidence>
<keyword evidence="2" id="KW-0813">Transport</keyword>
<dbReference type="STRING" id="137246.A0A401RZ39"/>
<accession>A0A401RZ39</accession>
<dbReference type="InterPro" id="IPR003131">
    <property type="entry name" value="T1-type_BTB"/>
</dbReference>
<dbReference type="CDD" id="cd18425">
    <property type="entry name" value="BTB_POZ_KCNV2"/>
    <property type="match status" value="1"/>
</dbReference>
<keyword evidence="8" id="KW-0630">Potassium</keyword>
<evidence type="ECO:0000256" key="1">
    <source>
        <dbReference type="ARBA" id="ARBA00004651"/>
    </source>
</evidence>
<evidence type="ECO:0000256" key="13">
    <source>
        <dbReference type="ARBA" id="ARBA00023303"/>
    </source>
</evidence>
<comment type="subcellular location">
    <subcellularLocation>
        <location evidence="1">Cell membrane</location>
        <topology evidence="1">Multi-pass membrane protein</topology>
    </subcellularLocation>
</comment>
<feature type="domain" description="Potassium channel tetramerisation-type BTB" evidence="21">
    <location>
        <begin position="83"/>
        <end position="182"/>
    </location>
</feature>
<keyword evidence="3" id="KW-1003">Cell membrane</keyword>
<dbReference type="PRINTS" id="PR01494">
    <property type="entry name" value="KV9CHANNEL"/>
</dbReference>
<feature type="transmembrane region" description="Helical" evidence="19">
    <location>
        <begin position="396"/>
        <end position="417"/>
    </location>
</feature>
<dbReference type="PRINTS" id="PR00169">
    <property type="entry name" value="KCHANNEL"/>
</dbReference>
<reference evidence="22 23" key="1">
    <citation type="journal article" date="2018" name="Nat. Ecol. Evol.">
        <title>Shark genomes provide insights into elasmobranch evolution and the origin of vertebrates.</title>
        <authorList>
            <person name="Hara Y"/>
            <person name="Yamaguchi K"/>
            <person name="Onimaru K"/>
            <person name="Kadota M"/>
            <person name="Koyanagi M"/>
            <person name="Keeley SD"/>
            <person name="Tatsumi K"/>
            <person name="Tanaka K"/>
            <person name="Motone F"/>
            <person name="Kageyama Y"/>
            <person name="Nozu R"/>
            <person name="Adachi N"/>
            <person name="Nishimura O"/>
            <person name="Nakagawa R"/>
            <person name="Tanegashima C"/>
            <person name="Kiyatake I"/>
            <person name="Matsumoto R"/>
            <person name="Murakumo K"/>
            <person name="Nishida K"/>
            <person name="Terakita A"/>
            <person name="Kuratani S"/>
            <person name="Sato K"/>
            <person name="Hyodo S Kuraku.S."/>
        </authorList>
    </citation>
    <scope>NUCLEOTIDE SEQUENCE [LARGE SCALE GENOMIC DNA]</scope>
</reference>
<keyword evidence="6" id="KW-0631">Potassium channel</keyword>
<keyword evidence="5 19" id="KW-0812">Transmembrane</keyword>
<evidence type="ECO:0000256" key="3">
    <source>
        <dbReference type="ARBA" id="ARBA00022475"/>
    </source>
</evidence>
<evidence type="ECO:0000256" key="18">
    <source>
        <dbReference type="ARBA" id="ARBA00076754"/>
    </source>
</evidence>
<keyword evidence="13" id="KW-0407">Ion channel</keyword>
<organism evidence="22 23">
    <name type="scientific">Chiloscyllium punctatum</name>
    <name type="common">Brownbanded bambooshark</name>
    <name type="synonym">Hemiscyllium punctatum</name>
    <dbReference type="NCBI Taxonomy" id="137246"/>
    <lineage>
        <taxon>Eukaryota</taxon>
        <taxon>Metazoa</taxon>
        <taxon>Chordata</taxon>
        <taxon>Craniata</taxon>
        <taxon>Vertebrata</taxon>
        <taxon>Chondrichthyes</taxon>
        <taxon>Elasmobranchii</taxon>
        <taxon>Galeomorphii</taxon>
        <taxon>Galeoidea</taxon>
        <taxon>Orectolobiformes</taxon>
        <taxon>Hemiscylliidae</taxon>
        <taxon>Chiloscyllium</taxon>
    </lineage>
</organism>
<dbReference type="Gene3D" id="1.20.120.350">
    <property type="entry name" value="Voltage-gated potassium channels. Chain C"/>
    <property type="match status" value="1"/>
</dbReference>
<evidence type="ECO:0000256" key="19">
    <source>
        <dbReference type="SAM" id="Phobius"/>
    </source>
</evidence>
<evidence type="ECO:0000256" key="2">
    <source>
        <dbReference type="ARBA" id="ARBA00022448"/>
    </source>
</evidence>
<evidence type="ECO:0000256" key="5">
    <source>
        <dbReference type="ARBA" id="ARBA00022692"/>
    </source>
</evidence>
<keyword evidence="9 19" id="KW-1133">Transmembrane helix</keyword>
<dbReference type="EMBL" id="BEZZ01000029">
    <property type="protein sequence ID" value="GCC23415.1"/>
    <property type="molecule type" value="Genomic_DNA"/>
</dbReference>
<evidence type="ECO:0000313" key="23">
    <source>
        <dbReference type="Proteomes" id="UP000287033"/>
    </source>
</evidence>
<evidence type="ECO:0000256" key="8">
    <source>
        <dbReference type="ARBA" id="ARBA00022958"/>
    </source>
</evidence>
<gene>
    <name evidence="22" type="ORF">chiPu_0001810</name>
</gene>
<dbReference type="AlphaFoldDB" id="A0A401RZ39"/>
<dbReference type="Proteomes" id="UP000287033">
    <property type="component" value="Unassembled WGS sequence"/>
</dbReference>
<evidence type="ECO:0000256" key="14">
    <source>
        <dbReference type="ARBA" id="ARBA00056149"/>
    </source>
</evidence>
<evidence type="ECO:0000256" key="6">
    <source>
        <dbReference type="ARBA" id="ARBA00022826"/>
    </source>
</evidence>
<keyword evidence="4" id="KW-0633">Potassium transport</keyword>
<keyword evidence="11 19" id="KW-0472">Membrane</keyword>
<evidence type="ECO:0000313" key="22">
    <source>
        <dbReference type="EMBL" id="GCC23415.1"/>
    </source>
</evidence>
<protein>
    <recommendedName>
        <fullName evidence="17">Potassium voltage-gated channel subfamily V member 2</fullName>
    </recommendedName>
    <alternativeName>
        <fullName evidence="18">Voltage-gated potassium channel subunit Kv8.2</fullName>
    </alternativeName>
</protein>
<dbReference type="PANTHER" id="PTHR11537">
    <property type="entry name" value="VOLTAGE-GATED POTASSIUM CHANNEL"/>
    <property type="match status" value="1"/>
</dbReference>
<evidence type="ECO:0000256" key="7">
    <source>
        <dbReference type="ARBA" id="ARBA00022882"/>
    </source>
</evidence>
<evidence type="ECO:0000256" key="4">
    <source>
        <dbReference type="ARBA" id="ARBA00022538"/>
    </source>
</evidence>
<comment type="function">
    <text evidence="14">Potassium channel subunit. Modulates channel activity by shifting the threshold and the half-maximal activation to more negative values.</text>
</comment>
<dbReference type="FunFam" id="1.10.287.70:FF:000005">
    <property type="entry name" value="potassium voltage-gated channel subfamily G member 1"/>
    <property type="match status" value="1"/>
</dbReference>
<keyword evidence="12" id="KW-0325">Glycoprotein</keyword>
<dbReference type="Pfam" id="PF02214">
    <property type="entry name" value="BTB_2"/>
    <property type="match status" value="1"/>
</dbReference>
<dbReference type="InterPro" id="IPR028325">
    <property type="entry name" value="VG_K_chnl"/>
</dbReference>
<dbReference type="Pfam" id="PF00520">
    <property type="entry name" value="Ion_trans"/>
    <property type="match status" value="1"/>
</dbReference>
<name>A0A401RZ39_CHIPU</name>
<dbReference type="SUPFAM" id="SSF81324">
    <property type="entry name" value="Voltage-gated potassium channels"/>
    <property type="match status" value="1"/>
</dbReference>
<dbReference type="InterPro" id="IPR003968">
    <property type="entry name" value="K_chnl_volt-dep_Kv"/>
</dbReference>
<dbReference type="GO" id="GO:0005249">
    <property type="term" value="F:voltage-gated potassium channel activity"/>
    <property type="evidence" value="ECO:0007669"/>
    <property type="project" value="InterPro"/>
</dbReference>
<dbReference type="FunFam" id="1.20.120.350:FF:000042">
    <property type="entry name" value="Potassium voltage-gated channel subfamily V member 2"/>
    <property type="match status" value="1"/>
</dbReference>
<comment type="similarity">
    <text evidence="15">Belongs to the potassium channel family. V (TC 1.A.1.2) subfamily. Kv8.2/KCNV2 sub-subfamily.</text>
</comment>
<evidence type="ECO:0000259" key="21">
    <source>
        <dbReference type="Pfam" id="PF02214"/>
    </source>
</evidence>
<dbReference type="FunFam" id="3.30.710.10:FF:000093">
    <property type="entry name" value="Potassium voltage-gated channel subfamily V member 2"/>
    <property type="match status" value="1"/>
</dbReference>
<dbReference type="InterPro" id="IPR003971">
    <property type="entry name" value="K_chnl_volt-dep_Kv5/Kv9"/>
</dbReference>
<evidence type="ECO:0000256" key="16">
    <source>
        <dbReference type="ARBA" id="ARBA00065708"/>
    </source>
</evidence>
<dbReference type="OrthoDB" id="296522at2759"/>
<dbReference type="PANTHER" id="PTHR11537:SF40">
    <property type="entry name" value="POTASSIUM VOLTAGE-GATED CHANNEL SUBFAMILY V MEMBER 2"/>
    <property type="match status" value="1"/>
</dbReference>
<dbReference type="GO" id="GO:0051260">
    <property type="term" value="P:protein homooligomerization"/>
    <property type="evidence" value="ECO:0007669"/>
    <property type="project" value="InterPro"/>
</dbReference>
<feature type="transmembrane region" description="Helical" evidence="19">
    <location>
        <begin position="240"/>
        <end position="262"/>
    </location>
</feature>
<feature type="transmembrane region" description="Helical" evidence="19">
    <location>
        <begin position="457"/>
        <end position="478"/>
    </location>
</feature>
<comment type="subunit">
    <text evidence="16">Heteromultimer with KCNB1, KCNC1 and KCNF1. Does not form homomultimers.</text>
</comment>
<keyword evidence="23" id="KW-1185">Reference proteome</keyword>
<dbReference type="Gene3D" id="3.30.710.10">
    <property type="entry name" value="Potassium Channel Kv1.1, Chain A"/>
    <property type="match status" value="1"/>
</dbReference>
<dbReference type="InterPro" id="IPR027359">
    <property type="entry name" value="Volt_channel_dom_sf"/>
</dbReference>